<evidence type="ECO:0000313" key="9">
    <source>
        <dbReference type="Proteomes" id="UP001162741"/>
    </source>
</evidence>
<dbReference type="SUPFAM" id="SSF48452">
    <property type="entry name" value="TPR-like"/>
    <property type="match status" value="1"/>
</dbReference>
<dbReference type="Proteomes" id="UP001162741">
    <property type="component" value="Chromosome"/>
</dbReference>
<dbReference type="PROSITE" id="PS51257">
    <property type="entry name" value="PROKAR_LIPOPROTEIN"/>
    <property type="match status" value="1"/>
</dbReference>
<evidence type="ECO:0000313" key="8">
    <source>
        <dbReference type="EMBL" id="UYQ93783.1"/>
    </source>
</evidence>
<keyword evidence="9" id="KW-1185">Reference proteome</keyword>
<dbReference type="RefSeq" id="WP_264281791.1">
    <property type="nucleotide sequence ID" value="NZ_CP107006.1"/>
</dbReference>
<dbReference type="InterPro" id="IPR012944">
    <property type="entry name" value="SusD_RagB_dom"/>
</dbReference>
<organism evidence="8 9">
    <name type="scientific">Chitinophaga horti</name>
    <dbReference type="NCBI Taxonomy" id="2920382"/>
    <lineage>
        <taxon>Bacteria</taxon>
        <taxon>Pseudomonadati</taxon>
        <taxon>Bacteroidota</taxon>
        <taxon>Chitinophagia</taxon>
        <taxon>Chitinophagales</taxon>
        <taxon>Chitinophagaceae</taxon>
        <taxon>Chitinophaga</taxon>
    </lineage>
</organism>
<keyword evidence="4" id="KW-0472">Membrane</keyword>
<dbReference type="EMBL" id="CP107006">
    <property type="protein sequence ID" value="UYQ93783.1"/>
    <property type="molecule type" value="Genomic_DNA"/>
</dbReference>
<reference evidence="8" key="1">
    <citation type="submission" date="2022-10" db="EMBL/GenBank/DDBJ databases">
        <title>Chitinophaga sp. nov., isolated from soil.</title>
        <authorList>
            <person name="Jeon C.O."/>
        </authorList>
    </citation>
    <scope>NUCLEOTIDE SEQUENCE</scope>
    <source>
        <strain evidence="8">R8</strain>
    </source>
</reference>
<evidence type="ECO:0000256" key="1">
    <source>
        <dbReference type="ARBA" id="ARBA00004442"/>
    </source>
</evidence>
<dbReference type="Gene3D" id="1.25.40.390">
    <property type="match status" value="2"/>
</dbReference>
<evidence type="ECO:0000256" key="3">
    <source>
        <dbReference type="ARBA" id="ARBA00022729"/>
    </source>
</evidence>
<evidence type="ECO:0000256" key="4">
    <source>
        <dbReference type="ARBA" id="ARBA00023136"/>
    </source>
</evidence>
<evidence type="ECO:0000259" key="7">
    <source>
        <dbReference type="Pfam" id="PF14322"/>
    </source>
</evidence>
<protein>
    <submittedName>
        <fullName evidence="8">RagB/SusD family nutrient uptake outer membrane protein</fullName>
    </submittedName>
</protein>
<proteinExistence type="inferred from homology"/>
<feature type="domain" description="RagB/SusD" evidence="6">
    <location>
        <begin position="312"/>
        <end position="622"/>
    </location>
</feature>
<accession>A0ABY6J299</accession>
<comment type="subcellular location">
    <subcellularLocation>
        <location evidence="1">Cell outer membrane</location>
    </subcellularLocation>
</comment>
<evidence type="ECO:0000256" key="2">
    <source>
        <dbReference type="ARBA" id="ARBA00006275"/>
    </source>
</evidence>
<keyword evidence="3" id="KW-0732">Signal</keyword>
<sequence>MKKYILLILCFTGMMSACKKFVQEELVSTLTYEYYKTDQGLEDLVKSAYQNTRYKYENEQAYALWNFGTDEFRVGDQFNYVFYNTYDPAFLNPAQGLLDGLWTANYYGINRCNLGIQYIPAYNNPASRTLATEAAKNQRIAELRFLRAYYYFQLVQQFGSIPLVVEASTTARSDFAKASVADVYRQIISDLRYASETLAPLTSDLGRATRGAAQHFLAKAYLTRGSAVTDQRGQLPTDMDSAAYYAEQVINSGNYILEPDYMNLWKGVYPKGYPQVTAPPVGVNGDPPYNTNYASGVTAVDYAEFQLSQASKEVIFAAQFSSVSSLNSSSGNRAHLFFMMQYDGGIAGLSRLVDNFNMRPYRRLRPTDYTIDLYDRRNDSRFYKSFRTVYYRNNGTSTAADNAVPKFTAADAPTPALIGRPRYGNGDTAALFIVNDKTTTLTAAELANTTRFRYNTYARYYRNAGGALVEGTNNNKYLALVKHLDPVRQTPNYNEERGVRNGILARLGETYLIAAEAWGRKGDYAKALFYVNEVRKRAAYRTGEFKNPAFWQVHGGTQGDVTNTIAQMTAVETLFTTNAPSELYPAGVGSTEARFIHFMLNERTRELCGEFYRWEDLVRTETLLLRTEAYNDDATGIEPHHKLRPIPSLQIDATTIGGRPMTAEEKQAYQNPGYN</sequence>
<dbReference type="Pfam" id="PF07980">
    <property type="entry name" value="SusD_RagB"/>
    <property type="match status" value="1"/>
</dbReference>
<feature type="domain" description="SusD-like N-terminal" evidence="7">
    <location>
        <begin position="91"/>
        <end position="222"/>
    </location>
</feature>
<evidence type="ECO:0000259" key="6">
    <source>
        <dbReference type="Pfam" id="PF07980"/>
    </source>
</evidence>
<dbReference type="InterPro" id="IPR033985">
    <property type="entry name" value="SusD-like_N"/>
</dbReference>
<dbReference type="Pfam" id="PF14322">
    <property type="entry name" value="SusD-like_3"/>
    <property type="match status" value="1"/>
</dbReference>
<comment type="similarity">
    <text evidence="2">Belongs to the SusD family.</text>
</comment>
<dbReference type="InterPro" id="IPR011990">
    <property type="entry name" value="TPR-like_helical_dom_sf"/>
</dbReference>
<keyword evidence="5" id="KW-0998">Cell outer membrane</keyword>
<name>A0ABY6J299_9BACT</name>
<evidence type="ECO:0000256" key="5">
    <source>
        <dbReference type="ARBA" id="ARBA00023237"/>
    </source>
</evidence>
<gene>
    <name evidence="8" type="ORF">MKQ68_01570</name>
</gene>